<dbReference type="Pfam" id="PF20149">
    <property type="entry name" value="DUF6532"/>
    <property type="match status" value="1"/>
</dbReference>
<reference evidence="3 4" key="1">
    <citation type="submission" date="2023-03" db="EMBL/GenBank/DDBJ databases">
        <title>Genome sequence of Lichtheimia ornata CBS 291.66.</title>
        <authorList>
            <person name="Mohabir J.T."/>
            <person name="Shea T.P."/>
            <person name="Kurbessoian T."/>
            <person name="Berby B."/>
            <person name="Fontaine J."/>
            <person name="Livny J."/>
            <person name="Gnirke A."/>
            <person name="Stajich J.E."/>
            <person name="Cuomo C.A."/>
        </authorList>
    </citation>
    <scope>NUCLEOTIDE SEQUENCE [LARGE SCALE GENOMIC DNA]</scope>
    <source>
        <strain evidence="3">CBS 291.66</strain>
    </source>
</reference>
<keyword evidence="4" id="KW-1185">Reference proteome</keyword>
<protein>
    <recommendedName>
        <fullName evidence="2">DUF6532 domain-containing protein</fullName>
    </recommendedName>
</protein>
<dbReference type="AlphaFoldDB" id="A0AAD7V235"/>
<feature type="compositionally biased region" description="Acidic residues" evidence="1">
    <location>
        <begin position="76"/>
        <end position="90"/>
    </location>
</feature>
<feature type="domain" description="DUF6532" evidence="2">
    <location>
        <begin position="133"/>
        <end position="300"/>
    </location>
</feature>
<comment type="caution">
    <text evidence="3">The sequence shown here is derived from an EMBL/GenBank/DDBJ whole genome shotgun (WGS) entry which is preliminary data.</text>
</comment>
<evidence type="ECO:0000256" key="1">
    <source>
        <dbReference type="SAM" id="MobiDB-lite"/>
    </source>
</evidence>
<accession>A0AAD7V235</accession>
<dbReference type="EMBL" id="JARTCD010000030">
    <property type="protein sequence ID" value="KAJ8657657.1"/>
    <property type="molecule type" value="Genomic_DNA"/>
</dbReference>
<gene>
    <name evidence="3" type="ORF">O0I10_006723</name>
</gene>
<proteinExistence type="predicted"/>
<feature type="compositionally biased region" description="Polar residues" evidence="1">
    <location>
        <begin position="1"/>
        <end position="14"/>
    </location>
</feature>
<feature type="region of interest" description="Disordered" evidence="1">
    <location>
        <begin position="75"/>
        <end position="94"/>
    </location>
</feature>
<dbReference type="InterPro" id="IPR045341">
    <property type="entry name" value="DUF6532"/>
</dbReference>
<evidence type="ECO:0000313" key="4">
    <source>
        <dbReference type="Proteomes" id="UP001234581"/>
    </source>
</evidence>
<dbReference type="Proteomes" id="UP001234581">
    <property type="component" value="Unassembled WGS sequence"/>
</dbReference>
<evidence type="ECO:0000259" key="2">
    <source>
        <dbReference type="Pfam" id="PF20149"/>
    </source>
</evidence>
<feature type="region of interest" description="Disordered" evidence="1">
    <location>
        <begin position="1"/>
        <end position="62"/>
    </location>
</feature>
<dbReference type="GeneID" id="83214133"/>
<dbReference type="RefSeq" id="XP_058342570.1">
    <property type="nucleotide sequence ID" value="XM_058486748.1"/>
</dbReference>
<name>A0AAD7V235_9FUNG</name>
<evidence type="ECO:0000313" key="3">
    <source>
        <dbReference type="EMBL" id="KAJ8657657.1"/>
    </source>
</evidence>
<feature type="compositionally biased region" description="Polar residues" evidence="1">
    <location>
        <begin position="46"/>
        <end position="59"/>
    </location>
</feature>
<organism evidence="3 4">
    <name type="scientific">Lichtheimia ornata</name>
    <dbReference type="NCBI Taxonomy" id="688661"/>
    <lineage>
        <taxon>Eukaryota</taxon>
        <taxon>Fungi</taxon>
        <taxon>Fungi incertae sedis</taxon>
        <taxon>Mucoromycota</taxon>
        <taxon>Mucoromycotina</taxon>
        <taxon>Mucoromycetes</taxon>
        <taxon>Mucorales</taxon>
        <taxon>Lichtheimiaceae</taxon>
        <taxon>Lichtheimia</taxon>
    </lineage>
</organism>
<sequence>MTKRGLSSDTTSRSGKALRRDDPMVLAADASELSTAPSNPLDRGTTLGSPFSEETSKSLPESDVACYISLQSTSDYDSEYDEDDDDEYDDGQGAFTFDTRHERAAIKGQAGADNNRMRVFGIEIMDRRFGAAIRDYLYKENAFPSKNDDACIHLCKRVLRIPQEEEIGATDQLQKRFNRSIFCNRSHVSHIINVIMKTYTFDTPTLPEVCKSSRKRQMKYMVDAMRFARKDYLSAGAILQSAALGDVIAKGFYATGGVGLCFQTPEDQVPRPVIALAFVFMYIHMGKLCRGKRDQRPLNNRRASVFRASLYHNTLHGAYENGEKVDWDEVQRVQTEHVRQKLRYQGMCDVSPFSAAYQPKYQDGVYVSDSGED</sequence>